<dbReference type="InterPro" id="IPR005123">
    <property type="entry name" value="Oxoglu/Fe-dep_dioxygenase_dom"/>
</dbReference>
<dbReference type="Proteomes" id="UP000663760">
    <property type="component" value="Chromosome 1"/>
</dbReference>
<dbReference type="OrthoDB" id="288590at2759"/>
<feature type="compositionally biased region" description="Basic and acidic residues" evidence="6">
    <location>
        <begin position="33"/>
        <end position="48"/>
    </location>
</feature>
<evidence type="ECO:0000256" key="3">
    <source>
        <dbReference type="ARBA" id="ARBA00023002"/>
    </source>
</evidence>
<protein>
    <recommendedName>
        <fullName evidence="7">Fe2OG dioxygenase domain-containing protein</fullName>
    </recommendedName>
</protein>
<keyword evidence="9" id="KW-1185">Reference proteome</keyword>
<dbReference type="Gene3D" id="2.60.120.330">
    <property type="entry name" value="B-lactam Antibiotic, Isopenicillin N Synthase, Chain"/>
    <property type="match status" value="1"/>
</dbReference>
<dbReference type="InterPro" id="IPR050295">
    <property type="entry name" value="Plant_2OG-oxidoreductases"/>
</dbReference>
<dbReference type="SUPFAM" id="SSF51197">
    <property type="entry name" value="Clavaminate synthase-like"/>
    <property type="match status" value="1"/>
</dbReference>
<feature type="domain" description="Fe2OG dioxygenase" evidence="7">
    <location>
        <begin position="190"/>
        <end position="291"/>
    </location>
</feature>
<dbReference type="PANTHER" id="PTHR47991">
    <property type="entry name" value="OXOGLUTARATE/IRON-DEPENDENT DIOXYGENASE"/>
    <property type="match status" value="1"/>
</dbReference>
<evidence type="ECO:0000256" key="4">
    <source>
        <dbReference type="ARBA" id="ARBA00023004"/>
    </source>
</evidence>
<dbReference type="GO" id="GO:0016491">
    <property type="term" value="F:oxidoreductase activity"/>
    <property type="evidence" value="ECO:0007669"/>
    <property type="project" value="UniProtKB-KW"/>
</dbReference>
<reference evidence="8" key="1">
    <citation type="submission" date="2020-02" db="EMBL/GenBank/DDBJ databases">
        <authorList>
            <person name="Scholz U."/>
            <person name="Mascher M."/>
            <person name="Fiebig A."/>
        </authorList>
    </citation>
    <scope>NUCLEOTIDE SEQUENCE</scope>
</reference>
<evidence type="ECO:0000313" key="9">
    <source>
        <dbReference type="Proteomes" id="UP000663760"/>
    </source>
</evidence>
<dbReference type="PROSITE" id="PS51471">
    <property type="entry name" value="FE2OG_OXY"/>
    <property type="match status" value="1"/>
</dbReference>
<accession>A0A7I8K0V2</accession>
<dbReference type="GO" id="GO:0046872">
    <property type="term" value="F:metal ion binding"/>
    <property type="evidence" value="ECO:0007669"/>
    <property type="project" value="UniProtKB-KW"/>
</dbReference>
<sequence>MEIPSYWPEPVIPVQFLAESGITSIPETYVKPPSERPSSDSVDNERDTGIPLVDLGGLERSPTERDATIRQIADACKDWGFFQVSNHGVDPYLVKRMRDVWSELMPTPPRLTKGTAGAILDWGDYFFLIFKPDSLKNREKWPALPHTCKETIEQYGQTLTKLYERLMEALSTSLGLETRRLQEAFGGMDGVSVNLRVNFYPRCPQPDLTLGLSAHSDPGILTILLPDERVKGLQIYKDGAWVTVHPVPDTFIINIADQIQILTNGLYKSSVHRVVVNPAEERISFAFFYNPRIDLILRPLPELVTAEQPPLYEAMTFDEYRKYIRIKGFRGKSQIESMKAL</sequence>
<keyword evidence="3 5" id="KW-0560">Oxidoreductase</keyword>
<name>A0A7I8K0V2_SPIIN</name>
<evidence type="ECO:0000256" key="6">
    <source>
        <dbReference type="SAM" id="MobiDB-lite"/>
    </source>
</evidence>
<evidence type="ECO:0000259" key="7">
    <source>
        <dbReference type="PROSITE" id="PS51471"/>
    </source>
</evidence>
<dbReference type="AlphaFoldDB" id="A0A7I8K0V2"/>
<evidence type="ECO:0000313" key="8">
    <source>
        <dbReference type="EMBL" id="CAA7389436.1"/>
    </source>
</evidence>
<dbReference type="InterPro" id="IPR044861">
    <property type="entry name" value="IPNS-like_FE2OG_OXY"/>
</dbReference>
<keyword evidence="2 5" id="KW-0479">Metal-binding</keyword>
<keyword evidence="4 5" id="KW-0408">Iron</keyword>
<proteinExistence type="inferred from homology"/>
<evidence type="ECO:0000256" key="1">
    <source>
        <dbReference type="ARBA" id="ARBA00008056"/>
    </source>
</evidence>
<dbReference type="InterPro" id="IPR027443">
    <property type="entry name" value="IPNS-like_sf"/>
</dbReference>
<evidence type="ECO:0000256" key="5">
    <source>
        <dbReference type="RuleBase" id="RU003682"/>
    </source>
</evidence>
<gene>
    <name evidence="8" type="ORF">SI8410_01001484</name>
</gene>
<dbReference type="InterPro" id="IPR026992">
    <property type="entry name" value="DIOX_N"/>
</dbReference>
<comment type="similarity">
    <text evidence="1 5">Belongs to the iron/ascorbate-dependent oxidoreductase family.</text>
</comment>
<feature type="region of interest" description="Disordered" evidence="6">
    <location>
        <begin position="27"/>
        <end position="57"/>
    </location>
</feature>
<evidence type="ECO:0000256" key="2">
    <source>
        <dbReference type="ARBA" id="ARBA00022723"/>
    </source>
</evidence>
<dbReference type="Pfam" id="PF14226">
    <property type="entry name" value="DIOX_N"/>
    <property type="match status" value="1"/>
</dbReference>
<dbReference type="Pfam" id="PF03171">
    <property type="entry name" value="2OG-FeII_Oxy"/>
    <property type="match status" value="1"/>
</dbReference>
<dbReference type="EMBL" id="LR746264">
    <property type="protein sequence ID" value="CAA7389436.1"/>
    <property type="molecule type" value="Genomic_DNA"/>
</dbReference>
<organism evidence="8 9">
    <name type="scientific">Spirodela intermedia</name>
    <name type="common">Intermediate duckweed</name>
    <dbReference type="NCBI Taxonomy" id="51605"/>
    <lineage>
        <taxon>Eukaryota</taxon>
        <taxon>Viridiplantae</taxon>
        <taxon>Streptophyta</taxon>
        <taxon>Embryophyta</taxon>
        <taxon>Tracheophyta</taxon>
        <taxon>Spermatophyta</taxon>
        <taxon>Magnoliopsida</taxon>
        <taxon>Liliopsida</taxon>
        <taxon>Araceae</taxon>
        <taxon>Lemnoideae</taxon>
        <taxon>Spirodela</taxon>
    </lineage>
</organism>